<accession>A0A165EKE1</accession>
<evidence type="ECO:0000259" key="2">
    <source>
        <dbReference type="Pfam" id="PF00646"/>
    </source>
</evidence>
<proteinExistence type="predicted"/>
<dbReference type="Pfam" id="PF00646">
    <property type="entry name" value="F-box"/>
    <property type="match status" value="1"/>
</dbReference>
<name>A0A165EKE1_9APHY</name>
<dbReference type="Proteomes" id="UP000076871">
    <property type="component" value="Unassembled WGS sequence"/>
</dbReference>
<dbReference type="Gene3D" id="3.80.10.10">
    <property type="entry name" value="Ribonuclease Inhibitor"/>
    <property type="match status" value="1"/>
</dbReference>
<dbReference type="EMBL" id="KV427620">
    <property type="protein sequence ID" value="KZT07240.1"/>
    <property type="molecule type" value="Genomic_DNA"/>
</dbReference>
<dbReference type="RefSeq" id="XP_040764980.1">
    <property type="nucleotide sequence ID" value="XM_040901250.1"/>
</dbReference>
<dbReference type="InterPro" id="IPR001810">
    <property type="entry name" value="F-box_dom"/>
</dbReference>
<dbReference type="SUPFAM" id="SSF52047">
    <property type="entry name" value="RNI-like"/>
    <property type="match status" value="1"/>
</dbReference>
<gene>
    <name evidence="3" type="ORF">LAESUDRAFT_120519</name>
</gene>
<dbReference type="GeneID" id="63818282"/>
<keyword evidence="4" id="KW-1185">Reference proteome</keyword>
<evidence type="ECO:0000256" key="1">
    <source>
        <dbReference type="SAM" id="SignalP"/>
    </source>
</evidence>
<keyword evidence="1" id="KW-0732">Signal</keyword>
<dbReference type="InterPro" id="IPR036047">
    <property type="entry name" value="F-box-like_dom_sf"/>
</dbReference>
<sequence length="544" mass="61264">MVPMSARFHSLVLLRILTTYMTQLPSEIWENVLEHLCSDTAALVCCALVSRSFSWKSRYLLFSRVRLTSRKSLYSLARVVKDSRPGSPWHHPQELHLEERPSSENCQGSFVHLAPIILARYLTKVEVLSFSSVNWHAETLILSSSFEAAMSSLGSLKTLSISKCMFPNLHALYRLIRCMPRLTSLNVSDCDVRLARRTPEHAMPILRLGLTRLVIRDCPAIVSEDLISCLRSSPTRHTLRTFVLKTDSSCDVASILTTWENQLEHFEVDNGQSDAYKGLDATQTRDERSSDISSRIAECHIHSIDTTHAAACPDAAMANSSVDSFRPVESMAFCHELHLRSSFQAKEDPSVLPWSQGGDLDSGNLFLQQLSSFVIDDRILEFLASIMPASGVSPKPSHMQCALPLHQNRITASLMPPRRAITVLELKNHTFRSFSELQDLIDYLPEHSTFHVCNCSIERAQGITDWAHHDQDPKLAVLRLDGCCSSLSSPLVTWLLATPTRQSLRTFLLRGDIQFSVLEDILSVLSCRSARFRIQYTREQRDDG</sequence>
<feature type="signal peptide" evidence="1">
    <location>
        <begin position="1"/>
        <end position="22"/>
    </location>
</feature>
<evidence type="ECO:0000313" key="3">
    <source>
        <dbReference type="EMBL" id="KZT07240.1"/>
    </source>
</evidence>
<reference evidence="3 4" key="1">
    <citation type="journal article" date="2016" name="Mol. Biol. Evol.">
        <title>Comparative Genomics of Early-Diverging Mushroom-Forming Fungi Provides Insights into the Origins of Lignocellulose Decay Capabilities.</title>
        <authorList>
            <person name="Nagy L.G."/>
            <person name="Riley R."/>
            <person name="Tritt A."/>
            <person name="Adam C."/>
            <person name="Daum C."/>
            <person name="Floudas D."/>
            <person name="Sun H."/>
            <person name="Yadav J.S."/>
            <person name="Pangilinan J."/>
            <person name="Larsson K.H."/>
            <person name="Matsuura K."/>
            <person name="Barry K."/>
            <person name="Labutti K."/>
            <person name="Kuo R."/>
            <person name="Ohm R.A."/>
            <person name="Bhattacharya S.S."/>
            <person name="Shirouzu T."/>
            <person name="Yoshinaga Y."/>
            <person name="Martin F.M."/>
            <person name="Grigoriev I.V."/>
            <person name="Hibbett D.S."/>
        </authorList>
    </citation>
    <scope>NUCLEOTIDE SEQUENCE [LARGE SCALE GENOMIC DNA]</scope>
    <source>
        <strain evidence="3 4">93-53</strain>
    </source>
</reference>
<protein>
    <recommendedName>
        <fullName evidence="2">F-box domain-containing protein</fullName>
    </recommendedName>
</protein>
<dbReference type="OrthoDB" id="2816102at2759"/>
<dbReference type="SUPFAM" id="SSF81383">
    <property type="entry name" value="F-box domain"/>
    <property type="match status" value="1"/>
</dbReference>
<dbReference type="InParanoid" id="A0A165EKE1"/>
<evidence type="ECO:0000313" key="4">
    <source>
        <dbReference type="Proteomes" id="UP000076871"/>
    </source>
</evidence>
<organism evidence="3 4">
    <name type="scientific">Laetiporus sulphureus 93-53</name>
    <dbReference type="NCBI Taxonomy" id="1314785"/>
    <lineage>
        <taxon>Eukaryota</taxon>
        <taxon>Fungi</taxon>
        <taxon>Dikarya</taxon>
        <taxon>Basidiomycota</taxon>
        <taxon>Agaricomycotina</taxon>
        <taxon>Agaricomycetes</taxon>
        <taxon>Polyporales</taxon>
        <taxon>Laetiporus</taxon>
    </lineage>
</organism>
<feature type="chain" id="PRO_5007857214" description="F-box domain-containing protein" evidence="1">
    <location>
        <begin position="23"/>
        <end position="544"/>
    </location>
</feature>
<dbReference type="InterPro" id="IPR032675">
    <property type="entry name" value="LRR_dom_sf"/>
</dbReference>
<dbReference type="AlphaFoldDB" id="A0A165EKE1"/>
<feature type="domain" description="F-box" evidence="2">
    <location>
        <begin position="22"/>
        <end position="53"/>
    </location>
</feature>